<feature type="compositionally biased region" description="Polar residues" evidence="2">
    <location>
        <begin position="350"/>
        <end position="359"/>
    </location>
</feature>
<feature type="coiled-coil region" evidence="1">
    <location>
        <begin position="539"/>
        <end position="570"/>
    </location>
</feature>
<reference evidence="4" key="2">
    <citation type="journal article" date="2018" name="Nat. Commun.">
        <title>Extreme sensitivity to ultraviolet light in the fungal pathogen causing white-nose syndrome of bats.</title>
        <authorList>
            <person name="Palmer J.M."/>
            <person name="Drees K.P."/>
            <person name="Foster J.T."/>
            <person name="Lindner D.L."/>
        </authorList>
    </citation>
    <scope>NUCLEOTIDE SEQUENCE [LARGE SCALE GENOMIC DNA]</scope>
    <source>
        <strain evidence="4">UAMH 10579</strain>
    </source>
</reference>
<dbReference type="RefSeq" id="XP_018133662.1">
    <property type="nucleotide sequence ID" value="XM_018271382.2"/>
</dbReference>
<feature type="compositionally biased region" description="Polar residues" evidence="2">
    <location>
        <begin position="1289"/>
        <end position="1320"/>
    </location>
</feature>
<feature type="compositionally biased region" description="Polar residues" evidence="2">
    <location>
        <begin position="168"/>
        <end position="178"/>
    </location>
</feature>
<evidence type="ECO:0000313" key="4">
    <source>
        <dbReference type="Proteomes" id="UP000091956"/>
    </source>
</evidence>
<feature type="compositionally biased region" description="Basic and acidic residues" evidence="2">
    <location>
        <begin position="862"/>
        <end position="884"/>
    </location>
</feature>
<feature type="region of interest" description="Disordered" evidence="2">
    <location>
        <begin position="1056"/>
        <end position="1080"/>
    </location>
</feature>
<organism evidence="3 4">
    <name type="scientific">Pseudogymnoascus verrucosus</name>
    <dbReference type="NCBI Taxonomy" id="342668"/>
    <lineage>
        <taxon>Eukaryota</taxon>
        <taxon>Fungi</taxon>
        <taxon>Dikarya</taxon>
        <taxon>Ascomycota</taxon>
        <taxon>Pezizomycotina</taxon>
        <taxon>Leotiomycetes</taxon>
        <taxon>Thelebolales</taxon>
        <taxon>Thelebolaceae</taxon>
        <taxon>Pseudogymnoascus</taxon>
    </lineage>
</organism>
<feature type="region of interest" description="Disordered" evidence="2">
    <location>
        <begin position="1159"/>
        <end position="1417"/>
    </location>
</feature>
<feature type="compositionally biased region" description="Polar residues" evidence="2">
    <location>
        <begin position="1102"/>
        <end position="1119"/>
    </location>
</feature>
<feature type="coiled-coil region" evidence="1">
    <location>
        <begin position="824"/>
        <end position="858"/>
    </location>
</feature>
<dbReference type="STRING" id="342668.A0A1B8GVS3"/>
<feature type="compositionally biased region" description="Basic and acidic residues" evidence="2">
    <location>
        <begin position="1159"/>
        <end position="1172"/>
    </location>
</feature>
<gene>
    <name evidence="3" type="ORF">VE01_01867</name>
</gene>
<feature type="region of interest" description="Disordered" evidence="2">
    <location>
        <begin position="233"/>
        <end position="277"/>
    </location>
</feature>
<feature type="compositionally biased region" description="Polar residues" evidence="2">
    <location>
        <begin position="1338"/>
        <end position="1350"/>
    </location>
</feature>
<name>A0A1B8GVS3_9PEZI</name>
<dbReference type="Proteomes" id="UP000091956">
    <property type="component" value="Unassembled WGS sequence"/>
</dbReference>
<feature type="compositionally biased region" description="Polar residues" evidence="2">
    <location>
        <begin position="95"/>
        <end position="131"/>
    </location>
</feature>
<feature type="region of interest" description="Disordered" evidence="2">
    <location>
        <begin position="858"/>
        <end position="885"/>
    </location>
</feature>
<feature type="region of interest" description="Disordered" evidence="2">
    <location>
        <begin position="1095"/>
        <end position="1119"/>
    </location>
</feature>
<evidence type="ECO:0000313" key="3">
    <source>
        <dbReference type="EMBL" id="OBT99929.1"/>
    </source>
</evidence>
<accession>A0A1B8GVS3</accession>
<evidence type="ECO:0000256" key="2">
    <source>
        <dbReference type="SAM" id="MobiDB-lite"/>
    </source>
</evidence>
<protein>
    <submittedName>
        <fullName evidence="3">Uncharacterized protein</fullName>
    </submittedName>
</protein>
<feature type="coiled-coil region" evidence="1">
    <location>
        <begin position="691"/>
        <end position="739"/>
    </location>
</feature>
<dbReference type="GeneID" id="28835253"/>
<feature type="compositionally biased region" description="Basic and acidic residues" evidence="2">
    <location>
        <begin position="1240"/>
        <end position="1254"/>
    </location>
</feature>
<feature type="compositionally biased region" description="Polar residues" evidence="2">
    <location>
        <begin position="1062"/>
        <end position="1080"/>
    </location>
</feature>
<sequence length="1417" mass="157242">MDEPMQDVCADPIKNGAEETQYVSVEIDTQATDGYDDALLDKDSFKQISNVEPKALPVPNPEPRYAVPLDQDEPVMDFKFAKPAHTTPIFRPTRPSANATRVPSRRGPTSSSEICSGTQEPHQVSTTNGPRTISEAKVFVEATMKNNEAEPAMEFEASQRPALKQKDSNAQLSTNIPTAQQKRGVSFAGGSIDTDRQPIQYLRPQQTRPFTSMSLPFPDVQSQTKKIYRSALRRTTPPQQCAPSPGHGSPFGPNFENRAQSPAATGDTDYEQLSSHTPSKYIANETCRASICYTDNDRIGKLSRANMPFPETTYSANQHSDGNSQRMHESSRPTVANKLGRKRDLEISSPCVNLQSKAQVSPELSPEGHNLKESADGRGLTTQQREVTTYSGQASNLSNELLQGIEAHVEKEKQKLFEQMQEKDAKINEVSKKNEDYEETINELRRTNASLSERFATMREKADALDDSLNSQLEEHKSLGDFVTKHKSQAVEYRHEAENMRMSLNEAKSNLQSLQLYQQNSKARLEETRVLAISQMESFKSVKESLETYKTKLQEEMEKSRLLQKELKAQHLEGGLKDTIKDLLDSHCLSVSDRLAIQENKLSEAISNTDRENQSRLSDCLRLLESTTGNPPQAPKEVLELTGLIEALSTNINDRLQSADDGSETLRNAGTEVMEALKARVEALFEIQDSRKELDDRISSLKIDNARLELVSRGLEERILELQIQLTAKEIELDRCRAESNVKTEWNRTQLDDRQKEIDRYRENLGTKVDELRKAQGKIESGSVAQNKLTDLQATHAKAVSDLADVTKKLTDCEAALAEQGKAAQAMQVKHADLEERLSSAEQTAIDVEQEISQLKASASESLRRQRVEAETDRRKSLESEKRSHVQKASNLLRLRVEAEAIAEGLKTESKKLEGDVAKKDQLIRTLETEKATLEGKHKEQAERLAQLDQWSKSQANECHSLTDAVKSTAFDIAQLEIKLKQSVEKAAADSRIVNNITDTVEAIKREYLVVTSRLESYEGIEAKVQDYCRKAGILFEANAALDAILEILAGSESRASGVARTPSQNSGLSSGTKSWASNGQATSFTPKVVRLQVPDSPEIPDSQTPSAPNSSPLPRQGVRSNISQLNHVLTNTTIPIKGHFGEIIKKFNTQVAGYRESRTIMDPKDDRRDYPLHAPEIEDSQDKGGGFTRSPSYSPLSETNSSEFDQPDDYYMLASDRTENKKGRMEETTRGQRPTGASKKADVKPPKAEEYKPSSKVQVTIGPMKSCLKQTSPIKHSVDDLSLLPNDTVKTPLSDSTSIKPRPSRQISKARSASISKVQDPTKKFPSDSNLIRGGSTPRSDSNPSSIISTRPKGISSEYNLRKRHRSSASSVMGSEPPTKQTRLSLPAGQAFRRVSPFVSEASKRRESAGPSLGSL</sequence>
<feature type="coiled-coil region" evidence="1">
    <location>
        <begin position="413"/>
        <end position="461"/>
    </location>
</feature>
<evidence type="ECO:0000256" key="1">
    <source>
        <dbReference type="SAM" id="Coils"/>
    </source>
</evidence>
<keyword evidence="4" id="KW-1185">Reference proteome</keyword>
<feature type="compositionally biased region" description="Polar residues" evidence="2">
    <location>
        <begin position="380"/>
        <end position="393"/>
    </location>
</feature>
<proteinExistence type="predicted"/>
<feature type="compositionally biased region" description="Polar residues" evidence="2">
    <location>
        <begin position="312"/>
        <end position="325"/>
    </location>
</feature>
<feature type="compositionally biased region" description="Basic and acidic residues" evidence="2">
    <location>
        <begin position="1217"/>
        <end position="1231"/>
    </location>
</feature>
<reference evidence="3 4" key="1">
    <citation type="submission" date="2016-03" db="EMBL/GenBank/DDBJ databases">
        <title>Comparative genomics of Pseudogymnoascus destructans, the fungus causing white-nose syndrome of bats.</title>
        <authorList>
            <person name="Palmer J.M."/>
            <person name="Drees K.P."/>
            <person name="Foster J.T."/>
            <person name="Lindner D.L."/>
        </authorList>
    </citation>
    <scope>NUCLEOTIDE SEQUENCE [LARGE SCALE GENOMIC DNA]</scope>
    <source>
        <strain evidence="3 4">UAMH 10579</strain>
    </source>
</reference>
<feature type="compositionally biased region" description="Polar residues" evidence="2">
    <location>
        <begin position="1190"/>
        <end position="1205"/>
    </location>
</feature>
<feature type="region of interest" description="Disordered" evidence="2">
    <location>
        <begin position="152"/>
        <end position="178"/>
    </location>
</feature>
<feature type="region of interest" description="Disordered" evidence="2">
    <location>
        <begin position="303"/>
        <end position="393"/>
    </location>
</feature>
<keyword evidence="1" id="KW-0175">Coiled coil</keyword>
<dbReference type="EMBL" id="KV460210">
    <property type="protein sequence ID" value="OBT99929.1"/>
    <property type="molecule type" value="Genomic_DNA"/>
</dbReference>
<feature type="compositionally biased region" description="Polar residues" evidence="2">
    <location>
        <begin position="1369"/>
        <end position="1385"/>
    </location>
</feature>
<feature type="coiled-coil region" evidence="1">
    <location>
        <begin position="917"/>
        <end position="944"/>
    </location>
</feature>
<dbReference type="OrthoDB" id="3439478at2759"/>
<feature type="region of interest" description="Disordered" evidence="2">
    <location>
        <begin position="86"/>
        <end position="131"/>
    </location>
</feature>